<dbReference type="Proteomes" id="UP000245535">
    <property type="component" value="Unassembled WGS sequence"/>
</dbReference>
<keyword evidence="2" id="KW-1185">Reference proteome</keyword>
<evidence type="ECO:0000313" key="2">
    <source>
        <dbReference type="Proteomes" id="UP000245535"/>
    </source>
</evidence>
<dbReference type="InterPro" id="IPR025365">
    <property type="entry name" value="DUF4269"/>
</dbReference>
<dbReference type="RefSeq" id="WP_109622870.1">
    <property type="nucleotide sequence ID" value="NZ_QGDO01000011.1"/>
</dbReference>
<name>A0A315YWZ7_SEDFL</name>
<dbReference type="AlphaFoldDB" id="A0A315YWZ7"/>
<sequence length="175" mass="20095">MDINFEDINYLKAGNEKQKAVFNLLIDNDILGKLKKYQPILVGTIPINIDIESSDLDIICCFSDKDSFRKEIEGLFGDLPTFQIWENHKLSTLAVVSSFEIAGFEIEIFGQKNPTKQQNAYRHMIVEAKLIEEKGEEFRKKIIELKKQGYKTEPAFAKELGLEGNPYEALLQFED</sequence>
<proteinExistence type="predicted"/>
<dbReference type="Pfam" id="PF14091">
    <property type="entry name" value="DUF4269"/>
    <property type="match status" value="1"/>
</dbReference>
<comment type="caution">
    <text evidence="1">The sequence shown here is derived from an EMBL/GenBank/DDBJ whole genome shotgun (WGS) entry which is preliminary data.</text>
</comment>
<accession>A0A315YWZ7</accession>
<gene>
    <name evidence="1" type="ORF">BC781_1116</name>
</gene>
<dbReference type="EMBL" id="QGDO01000011">
    <property type="protein sequence ID" value="PWJ34096.1"/>
    <property type="molecule type" value="Genomic_DNA"/>
</dbReference>
<protein>
    <submittedName>
        <fullName evidence="1">Uncharacterized protein DUF4269</fullName>
    </submittedName>
</protein>
<evidence type="ECO:0000313" key="1">
    <source>
        <dbReference type="EMBL" id="PWJ34096.1"/>
    </source>
</evidence>
<organism evidence="1 2">
    <name type="scientific">Sediminitomix flava</name>
    <dbReference type="NCBI Taxonomy" id="379075"/>
    <lineage>
        <taxon>Bacteria</taxon>
        <taxon>Pseudomonadati</taxon>
        <taxon>Bacteroidota</taxon>
        <taxon>Cytophagia</taxon>
        <taxon>Cytophagales</taxon>
        <taxon>Flammeovirgaceae</taxon>
        <taxon>Sediminitomix</taxon>
    </lineage>
</organism>
<dbReference type="OrthoDB" id="6402248at2"/>
<reference evidence="1 2" key="1">
    <citation type="submission" date="2018-03" db="EMBL/GenBank/DDBJ databases">
        <title>Genomic Encyclopedia of Archaeal and Bacterial Type Strains, Phase II (KMG-II): from individual species to whole genera.</title>
        <authorList>
            <person name="Goeker M."/>
        </authorList>
    </citation>
    <scope>NUCLEOTIDE SEQUENCE [LARGE SCALE GENOMIC DNA]</scope>
    <source>
        <strain evidence="1 2">DSM 28229</strain>
    </source>
</reference>